<sequence length="190" mass="21441">MPLASAMGPSERYAVYAGQEIASIETELKDWFLQRQFSMERNIAMKATFDAHNFTGLAMANPSVPDTQKVLWADLTKGKPELEDSLSTNAKQMKADMYMNIFKDATDLDHPCRLEGSAYLRCLQDNFKEPAQKRSRICVPTFGSFDACRSALFKQQEAAIQTNLIKQDISDKRAQALFQRRSVLLDSQSS</sequence>
<proteinExistence type="predicted"/>
<protein>
    <submittedName>
        <fullName evidence="1">Uncharacterized protein</fullName>
    </submittedName>
</protein>
<name>A0A7S1AV07_NOCSC</name>
<reference evidence="1" key="1">
    <citation type="submission" date="2021-01" db="EMBL/GenBank/DDBJ databases">
        <authorList>
            <person name="Corre E."/>
            <person name="Pelletier E."/>
            <person name="Niang G."/>
            <person name="Scheremetjew M."/>
            <person name="Finn R."/>
            <person name="Kale V."/>
            <person name="Holt S."/>
            <person name="Cochrane G."/>
            <person name="Meng A."/>
            <person name="Brown T."/>
            <person name="Cohen L."/>
        </authorList>
    </citation>
    <scope>NUCLEOTIDE SEQUENCE</scope>
</reference>
<evidence type="ECO:0000313" key="1">
    <source>
        <dbReference type="EMBL" id="CAD8866245.1"/>
    </source>
</evidence>
<dbReference type="EMBL" id="HBFQ01057152">
    <property type="protein sequence ID" value="CAD8866245.1"/>
    <property type="molecule type" value="Transcribed_RNA"/>
</dbReference>
<accession>A0A7S1AV07</accession>
<dbReference type="AlphaFoldDB" id="A0A7S1AV07"/>
<organism evidence="1">
    <name type="scientific">Noctiluca scintillans</name>
    <name type="common">Sea sparkle</name>
    <name type="synonym">Red tide dinoflagellate</name>
    <dbReference type="NCBI Taxonomy" id="2966"/>
    <lineage>
        <taxon>Eukaryota</taxon>
        <taxon>Sar</taxon>
        <taxon>Alveolata</taxon>
        <taxon>Dinophyceae</taxon>
        <taxon>Noctilucales</taxon>
        <taxon>Noctilucaceae</taxon>
        <taxon>Noctiluca</taxon>
    </lineage>
</organism>
<gene>
    <name evidence="1" type="ORF">NSCI0253_LOCUS40600</name>
</gene>